<evidence type="ECO:0000256" key="7">
    <source>
        <dbReference type="RuleBase" id="RU003345"/>
    </source>
</evidence>
<dbReference type="Proteomes" id="UP001408356">
    <property type="component" value="Unassembled WGS sequence"/>
</dbReference>
<keyword evidence="12" id="KW-1185">Reference proteome</keyword>
<keyword evidence="8" id="KW-0285">Flavoprotein</keyword>
<dbReference type="InterPro" id="IPR016161">
    <property type="entry name" value="Ald_DH/histidinol_DH"/>
</dbReference>
<evidence type="ECO:0000313" key="12">
    <source>
        <dbReference type="Proteomes" id="UP001408356"/>
    </source>
</evidence>
<dbReference type="EC" id="1.2.1.3" evidence="4"/>
<dbReference type="Pfam" id="PF05199">
    <property type="entry name" value="GMC_oxred_C"/>
    <property type="match status" value="1"/>
</dbReference>
<feature type="domain" description="Glucose-methanol-choline oxidoreductase N-terminal" evidence="10">
    <location>
        <begin position="263"/>
        <end position="277"/>
    </location>
</feature>
<feature type="active site" evidence="6">
    <location>
        <position position="807"/>
    </location>
</feature>
<dbReference type="SUPFAM" id="SSF53720">
    <property type="entry name" value="ALDH-like"/>
    <property type="match status" value="1"/>
</dbReference>
<dbReference type="SUPFAM" id="SSF54373">
    <property type="entry name" value="FAD-linked reductases, C-terminal domain"/>
    <property type="match status" value="1"/>
</dbReference>
<evidence type="ECO:0000259" key="9">
    <source>
        <dbReference type="PROSITE" id="PS00623"/>
    </source>
</evidence>
<evidence type="ECO:0000256" key="1">
    <source>
        <dbReference type="ARBA" id="ARBA00009986"/>
    </source>
</evidence>
<protein>
    <recommendedName>
        <fullName evidence="4">aldehyde dehydrogenase (NAD(+))</fullName>
        <ecNumber evidence="4">1.2.1.3</ecNumber>
    </recommendedName>
</protein>
<dbReference type="SUPFAM" id="SSF51905">
    <property type="entry name" value="FAD/NAD(P)-binding domain"/>
    <property type="match status" value="1"/>
</dbReference>
<keyword evidence="3 7" id="KW-0560">Oxidoreductase</keyword>
<comment type="similarity">
    <text evidence="2 8">Belongs to the GMC oxidoreductase family.</text>
</comment>
<evidence type="ECO:0000256" key="5">
    <source>
        <dbReference type="ARBA" id="ARBA00049194"/>
    </source>
</evidence>
<dbReference type="Pfam" id="PF00732">
    <property type="entry name" value="GMC_oxred_N"/>
    <property type="match status" value="1"/>
</dbReference>
<dbReference type="PROSITE" id="PS00624">
    <property type="entry name" value="GMC_OXRED_2"/>
    <property type="match status" value="1"/>
</dbReference>
<evidence type="ECO:0000256" key="3">
    <source>
        <dbReference type="ARBA" id="ARBA00023002"/>
    </source>
</evidence>
<dbReference type="InterPro" id="IPR016162">
    <property type="entry name" value="Ald_DH_N"/>
</dbReference>
<name>A0ABR2UKY9_9PEZI</name>
<dbReference type="Gene3D" id="3.30.560.10">
    <property type="entry name" value="Glucose Oxidase, domain 3"/>
    <property type="match status" value="1"/>
</dbReference>
<evidence type="ECO:0000256" key="4">
    <source>
        <dbReference type="ARBA" id="ARBA00024226"/>
    </source>
</evidence>
<organism evidence="11 12">
    <name type="scientific">Seiridium unicorne</name>
    <dbReference type="NCBI Taxonomy" id="138068"/>
    <lineage>
        <taxon>Eukaryota</taxon>
        <taxon>Fungi</taxon>
        <taxon>Dikarya</taxon>
        <taxon>Ascomycota</taxon>
        <taxon>Pezizomycotina</taxon>
        <taxon>Sordariomycetes</taxon>
        <taxon>Xylariomycetidae</taxon>
        <taxon>Amphisphaeriales</taxon>
        <taxon>Sporocadaceae</taxon>
        <taxon>Seiridium</taxon>
    </lineage>
</organism>
<evidence type="ECO:0000256" key="8">
    <source>
        <dbReference type="RuleBase" id="RU003968"/>
    </source>
</evidence>
<dbReference type="Pfam" id="PF00171">
    <property type="entry name" value="Aldedh"/>
    <property type="match status" value="1"/>
</dbReference>
<dbReference type="InterPro" id="IPR007867">
    <property type="entry name" value="GMC_OxRtase_C"/>
</dbReference>
<comment type="catalytic activity">
    <reaction evidence="5">
        <text>an aldehyde + NAD(+) + H2O = a carboxylate + NADH + 2 H(+)</text>
        <dbReference type="Rhea" id="RHEA:16185"/>
        <dbReference type="ChEBI" id="CHEBI:15377"/>
        <dbReference type="ChEBI" id="CHEBI:15378"/>
        <dbReference type="ChEBI" id="CHEBI:17478"/>
        <dbReference type="ChEBI" id="CHEBI:29067"/>
        <dbReference type="ChEBI" id="CHEBI:57540"/>
        <dbReference type="ChEBI" id="CHEBI:57945"/>
        <dbReference type="EC" id="1.2.1.3"/>
    </reaction>
</comment>
<dbReference type="Gene3D" id="3.50.50.60">
    <property type="entry name" value="FAD/NAD(P)-binding domain"/>
    <property type="match status" value="1"/>
</dbReference>
<sequence>MAHTQLKAHTTQGGASGSVVAARLAESAAKPTVLLLEAGGLNEDAAHLTGAQRFEVAFREGSLLNWGYKTEPQWSNQQIDYSRGKGLGGSTAINFCGWVVGADEDYNEWSRRVGDEDFSWSHVKKVLKKVENFHNDVPDEYRSYIKPRNEEHGIGGAIDVSYQEEWLPTTRDVFKAAQETGFGINPDVNNGNPIGMGIGTVCIYKGIRVTSSSAYLIDPPSNLKIIPDAHVEKIILDGKVAVGVQTVDGRQFNATKEVIVSGGALNSPQILLLSGIGPADELQRHGVVTLHELPQVGKNLQDHCFSTAGIVIKKDHDKNFKQSPTPMGWFKVPSVLASEEFGALPREMQEYLQKPHVPSWEMATHTPYFNGIEVQDDEEIFSCICLVMNPQSRGTVTLRSKNPKDAPVIDPKFLTHPFDRRTAVESFRELLKFFQAPVWKKKTVANLGWPRDDTDEAIWETFSSNLKSSWHMCGTVNMGKDATQACVDSSFKVFGIKGLRVADLSVCPLVPNNHTQTTAYIVGYSAPASVGAENISWQDIAIIFIGTFNLNIDHHFELVTTDLYSHTIIPSKFVDSANGNTFDLFSPYSGDLVAKVAEATEEDVNKAVAAAKAAFPAWAALSPAQRGKPMARLAQLIAASDAELAKADALSLGRPVSTYFDGYYAATHFRYFSEAAYPVGTSSLNTPGFMNISLRQPYGVCAAIIPWNSPLVFYSKKLAPALAAGNTIILKTSEKAPLSADKVNQLLNEAGFPPGVINVVHGHGAVSGNAISSHMDIRALSFTGSVRTGRQIQKAAADSNFKHLIFELGGKSPAIVFEDADLERAAQETQHSIMWHSGQTCMANSRIYVQKTIADKFISTFNSLAAARQMGDPTLKDTQSGPQADKSQFETVRQYIEEGRKTGELVEPGTKIPETNADLFVAPVVFLQQPEESKIMKEEVFGPVVCINTFETEEEALRIANDTEYGLYAAVYTNDLDRAMRCAKSLESGMVGVNCTSPTGAWDMPFGGYKQSGVGRESFLLSMDDWLEQKAVFIRVGGSGPRVAGSSTLGR</sequence>
<accession>A0ABR2UKY9</accession>
<dbReference type="Gene3D" id="3.40.605.10">
    <property type="entry name" value="Aldehyde Dehydrogenase, Chain A, domain 1"/>
    <property type="match status" value="1"/>
</dbReference>
<dbReference type="InterPro" id="IPR015590">
    <property type="entry name" value="Aldehyde_DH_dom"/>
</dbReference>
<dbReference type="Gene3D" id="3.40.309.10">
    <property type="entry name" value="Aldehyde Dehydrogenase, Chain A, domain 2"/>
    <property type="match status" value="1"/>
</dbReference>
<dbReference type="PROSITE" id="PS00623">
    <property type="entry name" value="GMC_OXRED_1"/>
    <property type="match status" value="1"/>
</dbReference>
<dbReference type="InterPro" id="IPR029510">
    <property type="entry name" value="Ald_DH_CS_GLU"/>
</dbReference>
<dbReference type="InterPro" id="IPR036188">
    <property type="entry name" value="FAD/NAD-bd_sf"/>
</dbReference>
<comment type="caution">
    <text evidence="11">The sequence shown here is derived from an EMBL/GenBank/DDBJ whole genome shotgun (WGS) entry which is preliminary data.</text>
</comment>
<evidence type="ECO:0000259" key="10">
    <source>
        <dbReference type="PROSITE" id="PS00624"/>
    </source>
</evidence>
<dbReference type="PROSITE" id="PS00687">
    <property type="entry name" value="ALDEHYDE_DEHYDR_GLU"/>
    <property type="match status" value="1"/>
</dbReference>
<evidence type="ECO:0000256" key="6">
    <source>
        <dbReference type="PROSITE-ProRule" id="PRU10007"/>
    </source>
</evidence>
<dbReference type="InterPro" id="IPR016163">
    <property type="entry name" value="Ald_DH_C"/>
</dbReference>
<reference evidence="11 12" key="1">
    <citation type="journal article" date="2024" name="J. Plant Pathol.">
        <title>Sequence and assembly of the genome of Seiridium unicorne, isolate CBS 538.82, causal agent of cypress canker disease.</title>
        <authorList>
            <person name="Scali E."/>
            <person name="Rocca G.D."/>
            <person name="Danti R."/>
            <person name="Garbelotto M."/>
            <person name="Barberini S."/>
            <person name="Baroncelli R."/>
            <person name="Emiliani G."/>
        </authorList>
    </citation>
    <scope>NUCLEOTIDE SEQUENCE [LARGE SCALE GENOMIC DNA]</scope>
    <source>
        <strain evidence="11 12">BM-138-508</strain>
    </source>
</reference>
<comment type="similarity">
    <text evidence="1 7">Belongs to the aldehyde dehydrogenase family.</text>
</comment>
<dbReference type="EMBL" id="JARVKF010000418">
    <property type="protein sequence ID" value="KAK9415280.1"/>
    <property type="molecule type" value="Genomic_DNA"/>
</dbReference>
<proteinExistence type="inferred from homology"/>
<dbReference type="InterPro" id="IPR000172">
    <property type="entry name" value="GMC_OxRdtase_N"/>
</dbReference>
<evidence type="ECO:0000256" key="2">
    <source>
        <dbReference type="ARBA" id="ARBA00010790"/>
    </source>
</evidence>
<feature type="domain" description="Glucose-methanol-choline oxidoreductase N-terminal" evidence="9">
    <location>
        <begin position="84"/>
        <end position="107"/>
    </location>
</feature>
<dbReference type="PANTHER" id="PTHR11699">
    <property type="entry name" value="ALDEHYDE DEHYDROGENASE-RELATED"/>
    <property type="match status" value="1"/>
</dbReference>
<keyword evidence="8" id="KW-0274">FAD</keyword>
<evidence type="ECO:0000313" key="11">
    <source>
        <dbReference type="EMBL" id="KAK9415280.1"/>
    </source>
</evidence>
<gene>
    <name evidence="11" type="ORF">SUNI508_02128</name>
</gene>